<dbReference type="Gene3D" id="3.20.20.70">
    <property type="entry name" value="Aldolase class I"/>
    <property type="match status" value="1"/>
</dbReference>
<evidence type="ECO:0000256" key="1">
    <source>
        <dbReference type="ARBA" id="ARBA00001255"/>
    </source>
</evidence>
<dbReference type="PROSITE" id="PS00512">
    <property type="entry name" value="ALPHA_GALACTOSIDASE"/>
    <property type="match status" value="1"/>
</dbReference>
<gene>
    <name evidence="7" type="ORF">DFP99_0834</name>
</gene>
<dbReference type="InterPro" id="IPR031705">
    <property type="entry name" value="Glyco_hydro_36_C"/>
</dbReference>
<dbReference type="GO" id="GO:0016052">
    <property type="term" value="P:carbohydrate catabolic process"/>
    <property type="evidence" value="ECO:0007669"/>
    <property type="project" value="InterPro"/>
</dbReference>
<dbReference type="RefSeq" id="WP_070229533.1">
    <property type="nucleotide sequence ID" value="NZ_BJYO01000003.1"/>
</dbReference>
<dbReference type="EC" id="3.2.1.22" evidence="3 6"/>
<dbReference type="Pfam" id="PF02065">
    <property type="entry name" value="Melibiase"/>
    <property type="match status" value="1"/>
</dbReference>
<keyword evidence="5 6" id="KW-0326">Glycosidase</keyword>
<proteinExistence type="inferred from homology"/>
<name>A0A288Q8B7_9LACO</name>
<reference evidence="7 8" key="1">
    <citation type="submission" date="2018-07" db="EMBL/GenBank/DDBJ databases">
        <title>Genomic Encyclopedia of Type Strains, Phase III (KMG-III): the genomes of soil and plant-associated and newly described type strains.</title>
        <authorList>
            <person name="Whitman W."/>
        </authorList>
    </citation>
    <scope>NUCLEOTIDE SEQUENCE [LARGE SCALE GENOMIC DNA]</scope>
    <source>
        <strain evidence="7 8">CECT 7031</strain>
    </source>
</reference>
<comment type="similarity">
    <text evidence="2">Belongs to the glycosyl hydrolase 36 family.</text>
</comment>
<dbReference type="InterPro" id="IPR031704">
    <property type="entry name" value="Glyco_hydro_36_N"/>
</dbReference>
<dbReference type="GO" id="GO:0004557">
    <property type="term" value="F:alpha-galactosidase activity"/>
    <property type="evidence" value="ECO:0007669"/>
    <property type="project" value="UniProtKB-UniRule"/>
</dbReference>
<evidence type="ECO:0000313" key="7">
    <source>
        <dbReference type="EMBL" id="RDL06456.1"/>
    </source>
</evidence>
<dbReference type="InterPro" id="IPR050985">
    <property type="entry name" value="Alpha-glycosidase_related"/>
</dbReference>
<evidence type="ECO:0000256" key="3">
    <source>
        <dbReference type="ARBA" id="ARBA00012755"/>
    </source>
</evidence>
<evidence type="ECO:0000256" key="4">
    <source>
        <dbReference type="ARBA" id="ARBA00022801"/>
    </source>
</evidence>
<dbReference type="Gene3D" id="2.70.98.60">
    <property type="entry name" value="alpha-galactosidase from lactobacil brevis"/>
    <property type="match status" value="1"/>
</dbReference>
<dbReference type="Pfam" id="PF16875">
    <property type="entry name" value="Glyco_hydro_36N"/>
    <property type="match status" value="1"/>
</dbReference>
<comment type="caution">
    <text evidence="7">The sequence shown here is derived from an EMBL/GenBank/DDBJ whole genome shotgun (WGS) entry which is preliminary data.</text>
</comment>
<dbReference type="Pfam" id="PF16874">
    <property type="entry name" value="Glyco_hydro_36C"/>
    <property type="match status" value="1"/>
</dbReference>
<evidence type="ECO:0000256" key="2">
    <source>
        <dbReference type="ARBA" id="ARBA00006202"/>
    </source>
</evidence>
<dbReference type="PRINTS" id="PR00743">
    <property type="entry name" value="GLHYDRLASE36"/>
</dbReference>
<keyword evidence="8" id="KW-1185">Reference proteome</keyword>
<dbReference type="InterPro" id="IPR017853">
    <property type="entry name" value="GH"/>
</dbReference>
<dbReference type="InterPro" id="IPR013785">
    <property type="entry name" value="Aldolase_TIM"/>
</dbReference>
<dbReference type="FunFam" id="3.20.20.70:FF:000118">
    <property type="entry name" value="Alpha-galactosidase"/>
    <property type="match status" value="1"/>
</dbReference>
<dbReference type="InterPro" id="IPR038417">
    <property type="entry name" value="Alpga-gal_N_sf"/>
</dbReference>
<dbReference type="PANTHER" id="PTHR43053:SF3">
    <property type="entry name" value="ALPHA-GALACTOSIDASE C-RELATED"/>
    <property type="match status" value="1"/>
</dbReference>
<keyword evidence="4 6" id="KW-0378">Hydrolase</keyword>
<dbReference type="Proteomes" id="UP000254912">
    <property type="component" value="Unassembled WGS sequence"/>
</dbReference>
<dbReference type="Gene3D" id="2.60.40.1180">
    <property type="entry name" value="Golgi alpha-mannosidase II"/>
    <property type="match status" value="1"/>
</dbReference>
<dbReference type="SUPFAM" id="SSF51445">
    <property type="entry name" value="(Trans)glycosidases"/>
    <property type="match status" value="1"/>
</dbReference>
<dbReference type="InterPro" id="IPR013780">
    <property type="entry name" value="Glyco_hydro_b"/>
</dbReference>
<dbReference type="AlphaFoldDB" id="A0A288Q8B7"/>
<evidence type="ECO:0000256" key="6">
    <source>
        <dbReference type="PIRNR" id="PIRNR005536"/>
    </source>
</evidence>
<protein>
    <recommendedName>
        <fullName evidence="3 6">Alpha-galactosidase</fullName>
        <ecNumber evidence="3 6">3.2.1.22</ecNumber>
    </recommendedName>
</protein>
<accession>A0A288Q8B7</accession>
<comment type="catalytic activity">
    <reaction evidence="1 6">
        <text>Hydrolysis of terminal, non-reducing alpha-D-galactose residues in alpha-D-galactosides, including galactose oligosaccharides, galactomannans and galactolipids.</text>
        <dbReference type="EC" id="3.2.1.22"/>
    </reaction>
</comment>
<dbReference type="PIRSF" id="PIRSF005536">
    <property type="entry name" value="Agal"/>
    <property type="match status" value="1"/>
</dbReference>
<evidence type="ECO:0000313" key="8">
    <source>
        <dbReference type="Proteomes" id="UP000254912"/>
    </source>
</evidence>
<dbReference type="GeneID" id="94545429"/>
<dbReference type="PANTHER" id="PTHR43053">
    <property type="entry name" value="GLYCOSIDASE FAMILY 31"/>
    <property type="match status" value="1"/>
</dbReference>
<dbReference type="EMBL" id="QRAS01000002">
    <property type="protein sequence ID" value="RDL06456.1"/>
    <property type="molecule type" value="Genomic_DNA"/>
</dbReference>
<dbReference type="InterPro" id="IPR000111">
    <property type="entry name" value="Glyco_hydro_27/36_CS"/>
</dbReference>
<evidence type="ECO:0000256" key="5">
    <source>
        <dbReference type="ARBA" id="ARBA00023295"/>
    </source>
</evidence>
<dbReference type="InterPro" id="IPR002252">
    <property type="entry name" value="Glyco_hydro_36"/>
</dbReference>
<dbReference type="KEGG" id="wso:WSWS_00217"/>
<dbReference type="CDD" id="cd14791">
    <property type="entry name" value="GH36"/>
    <property type="match status" value="1"/>
</dbReference>
<sequence length="738" mass="82892">MASARIFFDDDTGVFHLQNDLISYVFQVETGAILSHLYFGKKVTAYHDQRRYPRLDRGFSPNLPGEPGEVDRGYSKDTLRQEFSGFDTGDFRQPAVIVRAENGAEATDFRYVSHEIIAGKPDLDGLPHAYVLAPDEAKTLVVHLVDETLAAELELTYTIYAERPVIARSVKLINQGSQHLTIEKLASVQLDVIQDQIEVISLPGAHLRERQIERQALRHGVTEFASHRGTSSHHMNPFVALVAPETTEEQGTAIGVQLVYSGNHQFTLEKDYTDQVRVLAGINEQGFSWQLAAGDVFQAPEALLVYSDEGINGMSQAYHHLLRERVARGRFQYAPRPIVINNWEATYFDFDADKLDDILEQAAPLGIEMFVLDDGWFGHRDADDSSLGDWYEYTDKLKTGGGLTGLAQRVHDHEMQFGLWIEPEMVSKDSDLYRAHPDYALQVPNRGMTPSRDQHVLDFSRPEVVDAIYDQIAAVLDEVPIDYIKWDMNRHLTELYSVALPADQQGEIAHRYMLGVYQLAERLTANYPDILFEGCSGGGGRFDAGMLYYFPQSWTSDNTDPVERLNIQYGTSLAYPVSSMTAHVSASPNHQTGRATSLAMRGDVAMAGVLGYELDLSQLSAAEKAQVREQIAFYKAHRELIQYGDFYRINSPFAGNEVAWQFVSADKSETMLFEYRVLSTGQPSFHTVQLGHLDPEKTYVDAATGATFGGDELMQIGFYNAPIQPADFTSRVRYFKEQ</sequence>
<organism evidence="7 8">
    <name type="scientific">Weissella soli</name>
    <dbReference type="NCBI Taxonomy" id="155866"/>
    <lineage>
        <taxon>Bacteria</taxon>
        <taxon>Bacillati</taxon>
        <taxon>Bacillota</taxon>
        <taxon>Bacilli</taxon>
        <taxon>Lactobacillales</taxon>
        <taxon>Lactobacillaceae</taxon>
        <taxon>Weissella</taxon>
    </lineage>
</organism>